<name>A0A264W1L4_9BACL</name>
<dbReference type="GO" id="GO:0016747">
    <property type="term" value="F:acyltransferase activity, transferring groups other than amino-acyl groups"/>
    <property type="evidence" value="ECO:0007669"/>
    <property type="project" value="InterPro"/>
</dbReference>
<dbReference type="EMBL" id="NOKQ01000220">
    <property type="protein sequence ID" value="OZS77488.1"/>
    <property type="molecule type" value="Genomic_DNA"/>
</dbReference>
<dbReference type="Gene3D" id="3.40.630.30">
    <property type="match status" value="1"/>
</dbReference>
<dbReference type="InterPro" id="IPR000182">
    <property type="entry name" value="GNAT_dom"/>
</dbReference>
<protein>
    <submittedName>
        <fullName evidence="4">GNAT family N-acetyltransferase</fullName>
    </submittedName>
</protein>
<keyword evidence="5" id="KW-1185">Reference proteome</keyword>
<dbReference type="InterPro" id="IPR050832">
    <property type="entry name" value="Bact_Acetyltransf"/>
</dbReference>
<sequence length="162" mass="18306">MTIHIRHMKEDDIGAVQEVAKTSWNSTYEDIIPLDVQANFLKMAYNPEQLKRRLDHSLFLVAEAEGRIVGFANYSNLKEDGSAELAAIYLHPQYQGKGIGSALLRRGIEELQGIQSVFINVEKENWSGLSFYAAKGFGVVEEFEEDFDGHPLKTVRMELKVS</sequence>
<dbReference type="InterPro" id="IPR016181">
    <property type="entry name" value="Acyl_CoA_acyltransferase"/>
</dbReference>
<dbReference type="OrthoDB" id="794462at2"/>
<organism evidence="4 5">
    <name type="scientific">Tetzosporium hominis</name>
    <dbReference type="NCBI Taxonomy" id="2020506"/>
    <lineage>
        <taxon>Bacteria</taxon>
        <taxon>Bacillati</taxon>
        <taxon>Bacillota</taxon>
        <taxon>Bacilli</taxon>
        <taxon>Bacillales</taxon>
        <taxon>Caryophanaceae</taxon>
        <taxon>Tetzosporium</taxon>
    </lineage>
</organism>
<dbReference type="Pfam" id="PF00583">
    <property type="entry name" value="Acetyltransf_1"/>
    <property type="match status" value="1"/>
</dbReference>
<evidence type="ECO:0000259" key="3">
    <source>
        <dbReference type="PROSITE" id="PS51186"/>
    </source>
</evidence>
<dbReference type="PANTHER" id="PTHR43877:SF1">
    <property type="entry name" value="ACETYLTRANSFERASE"/>
    <property type="match status" value="1"/>
</dbReference>
<dbReference type="Proteomes" id="UP000217065">
    <property type="component" value="Unassembled WGS sequence"/>
</dbReference>
<feature type="domain" description="N-acetyltransferase" evidence="3">
    <location>
        <begin position="3"/>
        <end position="162"/>
    </location>
</feature>
<evidence type="ECO:0000256" key="2">
    <source>
        <dbReference type="ARBA" id="ARBA00023315"/>
    </source>
</evidence>
<dbReference type="PROSITE" id="PS51186">
    <property type="entry name" value="GNAT"/>
    <property type="match status" value="1"/>
</dbReference>
<dbReference type="PANTHER" id="PTHR43877">
    <property type="entry name" value="AMINOALKYLPHOSPHONATE N-ACETYLTRANSFERASE-RELATED-RELATED"/>
    <property type="match status" value="1"/>
</dbReference>
<dbReference type="RefSeq" id="WP_094943310.1">
    <property type="nucleotide sequence ID" value="NZ_NOKQ01000220.1"/>
</dbReference>
<dbReference type="SUPFAM" id="SSF55729">
    <property type="entry name" value="Acyl-CoA N-acyltransferases (Nat)"/>
    <property type="match status" value="1"/>
</dbReference>
<evidence type="ECO:0000313" key="4">
    <source>
        <dbReference type="EMBL" id="OZS77488.1"/>
    </source>
</evidence>
<dbReference type="CDD" id="cd04301">
    <property type="entry name" value="NAT_SF"/>
    <property type="match status" value="1"/>
</dbReference>
<reference evidence="4 5" key="1">
    <citation type="submission" date="2017-07" db="EMBL/GenBank/DDBJ databases">
        <title>Tetzosporium hominis gen.nov. sp.nov.</title>
        <authorList>
            <person name="Tetz G."/>
            <person name="Tetz V."/>
        </authorList>
    </citation>
    <scope>NUCLEOTIDE SEQUENCE [LARGE SCALE GENOMIC DNA]</scope>
    <source>
        <strain evidence="4 5">VT-49</strain>
    </source>
</reference>
<comment type="caution">
    <text evidence="4">The sequence shown here is derived from an EMBL/GenBank/DDBJ whole genome shotgun (WGS) entry which is preliminary data.</text>
</comment>
<evidence type="ECO:0000313" key="5">
    <source>
        <dbReference type="Proteomes" id="UP000217065"/>
    </source>
</evidence>
<gene>
    <name evidence="4" type="ORF">CF394_09720</name>
</gene>
<keyword evidence="2" id="KW-0012">Acyltransferase</keyword>
<accession>A0A264W1L4</accession>
<dbReference type="AlphaFoldDB" id="A0A264W1L4"/>
<proteinExistence type="predicted"/>
<evidence type="ECO:0000256" key="1">
    <source>
        <dbReference type="ARBA" id="ARBA00022679"/>
    </source>
</evidence>
<keyword evidence="1 4" id="KW-0808">Transferase</keyword>